<dbReference type="Proteomes" id="UP000824881">
    <property type="component" value="Unassembled WGS sequence"/>
</dbReference>
<reference evidence="1 2" key="1">
    <citation type="journal article" date="2021" name="Appl. Environ. Microbiol.">
        <title>Genetic linkage and physical mapping for an oyster mushroom Pleurotus cornucopiae and QTL analysis for the trait cap color.</title>
        <authorList>
            <person name="Zhang Y."/>
            <person name="Gao W."/>
            <person name="Sonnenberg A."/>
            <person name="Chen Q."/>
            <person name="Zhang J."/>
            <person name="Huang C."/>
        </authorList>
    </citation>
    <scope>NUCLEOTIDE SEQUENCE [LARGE SCALE GENOMIC DNA]</scope>
    <source>
        <strain evidence="1">CCMSSC00406</strain>
    </source>
</reference>
<evidence type="ECO:0000313" key="1">
    <source>
        <dbReference type="EMBL" id="KAG9219244.1"/>
    </source>
</evidence>
<accession>A0ACB7INC8</accession>
<gene>
    <name evidence="1" type="ORF">CCMSSC00406_0001654</name>
</gene>
<organism evidence="1 2">
    <name type="scientific">Pleurotus cornucopiae</name>
    <name type="common">Cornucopia mushroom</name>
    <dbReference type="NCBI Taxonomy" id="5321"/>
    <lineage>
        <taxon>Eukaryota</taxon>
        <taxon>Fungi</taxon>
        <taxon>Dikarya</taxon>
        <taxon>Basidiomycota</taxon>
        <taxon>Agaricomycotina</taxon>
        <taxon>Agaricomycetes</taxon>
        <taxon>Agaricomycetidae</taxon>
        <taxon>Agaricales</taxon>
        <taxon>Pleurotineae</taxon>
        <taxon>Pleurotaceae</taxon>
        <taxon>Pleurotus</taxon>
    </lineage>
</organism>
<evidence type="ECO:0000313" key="2">
    <source>
        <dbReference type="Proteomes" id="UP000824881"/>
    </source>
</evidence>
<name>A0ACB7INC8_PLECO</name>
<protein>
    <submittedName>
        <fullName evidence="1">Uncharacterized protein</fullName>
    </submittedName>
</protein>
<keyword evidence="2" id="KW-1185">Reference proteome</keyword>
<dbReference type="EMBL" id="WQMT02000009">
    <property type="protein sequence ID" value="KAG9219244.1"/>
    <property type="molecule type" value="Genomic_DNA"/>
</dbReference>
<sequence>MATGSQLLCNMGWVLAPSTSSPSLPYSGMDWAQSPALSSWADTTLSDFQSNAYHPDTGATRAGLGISSMDKAVHSRPTTTTHMASSNFNHALPDSPLPDICNTWIAAEYAFTTTGFYNAPKTLPAWGNRSHSGCHSFDTSTTSYVNSDLDSDYHFNYLKGIDINEPGIEAPMCVDPVDLTGPSKNVAIKSEEVSFEIYIDSTFSSTNDAPQTLSQELSYPEAVNPSPNGSPSFTPIDKLPVDLPSPRNSCIVARPDALEEHLPNPVLAGPPMCDNNSRCSLPITNPATDATHTAPLLEFQEAPSLAALPQVKKEEGEFLWPSVNVSYLLQDMQCPPDNKRFELPKPTTNIKRESRRSSVDRSTPAWSAHGGIELEVLSSFFASYMARNANPGTDVDKRWMLSFVGKLSPSGEKLAEYRCYVNGCTQVNKRRDHILTHLHSHLDYRPFRCQTCPANFLRKNELKRHELSHTGVRPHVCPLCSVAFNRRDLWKRHLKRRHDVDSGRGSYSQN</sequence>
<proteinExistence type="predicted"/>
<comment type="caution">
    <text evidence="1">The sequence shown here is derived from an EMBL/GenBank/DDBJ whole genome shotgun (WGS) entry which is preliminary data.</text>
</comment>